<reference evidence="2" key="1">
    <citation type="submission" date="2019-07" db="EMBL/GenBank/DDBJ databases">
        <title>Overview of O-antigen diversity of Escherichia albertii, an emerging enteropathogen; genetic structure, serology, and development of O-genotyping method.</title>
        <authorList>
            <person name="Ooka T."/>
            <person name="Seto K."/>
            <person name="Ogura Y."/>
            <person name="Iguchi A."/>
            <person name="Imura N."/>
            <person name="Honda M."/>
            <person name="Etoh Y."/>
            <person name="Ikeda T."/>
            <person name="Sugitani W."/>
            <person name="Konno T."/>
            <person name="Kawano K."/>
            <person name="Kudo Y."/>
            <person name="Murakami K."/>
            <person name="Hayashi T."/>
            <person name="Nishi J."/>
        </authorList>
    </citation>
    <scope>NUCLEOTIDE SEQUENCE</scope>
    <source>
        <strain evidence="2">K7756</strain>
    </source>
</reference>
<dbReference type="EMBL" id="LC494329">
    <property type="protein sequence ID" value="BBM62661.1"/>
    <property type="molecule type" value="Genomic_DNA"/>
</dbReference>
<dbReference type="AlphaFoldDB" id="A0A5A4UA84"/>
<evidence type="ECO:0000313" key="2">
    <source>
        <dbReference type="EMBL" id="BBM62661.1"/>
    </source>
</evidence>
<dbReference type="GO" id="GO:0016740">
    <property type="term" value="F:transferase activity"/>
    <property type="evidence" value="ECO:0007669"/>
    <property type="project" value="UniProtKB-KW"/>
</dbReference>
<evidence type="ECO:0000256" key="1">
    <source>
        <dbReference type="SAM" id="Phobius"/>
    </source>
</evidence>
<sequence>MKNKNIYISLILFFLWGILSLSAGLRPPGFDRDSFTYIDLINRPLEDIWFQEPTFIFLVYVNRFLFDGAHQTFFIFYAILGVGFKLFSINKMDEGRAFALVTYVLLYYALHDLTQIRVGVSSGLFLLSLFYLDGNKKKAIVLQVAALLFHYSAIIGLVTLFFSTKKINKLFWIAIVIFAVIVSKWMMQSFVLTIANVLPTFVSIKIINYINILNGKGIFMDFNQYNFYYLGCVTLFFVGILSAGSFIRNPLFLVSIKTLALMIVSYYMLAPVPVIAGRISEFFGIVLIIYLPMLSYVIRPRLLMASFILIFICIHAVRLNIDILNF</sequence>
<dbReference type="RefSeq" id="WP_059222103.1">
    <property type="nucleotide sequence ID" value="NZ_BBWC01000020.1"/>
</dbReference>
<dbReference type="InterPro" id="IPR049458">
    <property type="entry name" value="EpsG-like"/>
</dbReference>
<keyword evidence="1" id="KW-0812">Transmembrane</keyword>
<dbReference type="Pfam" id="PF14897">
    <property type="entry name" value="EpsG"/>
    <property type="match status" value="1"/>
</dbReference>
<feature type="transmembrane region" description="Helical" evidence="1">
    <location>
        <begin position="170"/>
        <end position="187"/>
    </location>
</feature>
<keyword evidence="2" id="KW-0808">Transferase</keyword>
<feature type="transmembrane region" description="Helical" evidence="1">
    <location>
        <begin position="95"/>
        <end position="111"/>
    </location>
</feature>
<keyword evidence="1" id="KW-1133">Transmembrane helix</keyword>
<accession>A0A5A4UA84</accession>
<feature type="transmembrane region" description="Helical" evidence="1">
    <location>
        <begin position="304"/>
        <end position="321"/>
    </location>
</feature>
<organism evidence="2">
    <name type="scientific">Escherichia albertii</name>
    <dbReference type="NCBI Taxonomy" id="208962"/>
    <lineage>
        <taxon>Bacteria</taxon>
        <taxon>Pseudomonadati</taxon>
        <taxon>Pseudomonadota</taxon>
        <taxon>Gammaproteobacteria</taxon>
        <taxon>Enterobacterales</taxon>
        <taxon>Enterobacteriaceae</taxon>
        <taxon>Escherichia</taxon>
    </lineage>
</organism>
<protein>
    <submittedName>
        <fullName evidence="2">Predicted glycosyltransferase</fullName>
    </submittedName>
</protein>
<keyword evidence="1" id="KW-0472">Membrane</keyword>
<feature type="transmembrane region" description="Helical" evidence="1">
    <location>
        <begin position="282"/>
        <end position="298"/>
    </location>
</feature>
<name>A0A5A4UA84_ESCAL</name>
<proteinExistence type="predicted"/>
<gene>
    <name evidence="2" type="primary">wzy</name>
</gene>
<feature type="transmembrane region" description="Helical" evidence="1">
    <location>
        <begin position="140"/>
        <end position="163"/>
    </location>
</feature>
<feature type="transmembrane region" description="Helical" evidence="1">
    <location>
        <begin position="73"/>
        <end position="89"/>
    </location>
</feature>
<feature type="transmembrane region" description="Helical" evidence="1">
    <location>
        <begin position="225"/>
        <end position="245"/>
    </location>
</feature>
<feature type="transmembrane region" description="Helical" evidence="1">
    <location>
        <begin position="251"/>
        <end position="270"/>
    </location>
</feature>
<feature type="transmembrane region" description="Helical" evidence="1">
    <location>
        <begin position="193"/>
        <end position="213"/>
    </location>
</feature>